<dbReference type="AlphaFoldDB" id="A0A839IXG8"/>
<dbReference type="RefSeq" id="WP_182811513.1">
    <property type="nucleotide sequence ID" value="NZ_JACJFM010000052.1"/>
</dbReference>
<proteinExistence type="predicted"/>
<reference evidence="1 2" key="1">
    <citation type="submission" date="2020-08" db="EMBL/GenBank/DDBJ databases">
        <title>Oceanospirillum sp. nov. isolated from marine sediment.</title>
        <authorList>
            <person name="Ji X."/>
        </authorList>
    </citation>
    <scope>NUCLEOTIDE SEQUENCE [LARGE SCALE GENOMIC DNA]</scope>
    <source>
        <strain evidence="1 2">D5</strain>
    </source>
</reference>
<keyword evidence="2" id="KW-1185">Reference proteome</keyword>
<comment type="caution">
    <text evidence="1">The sequence shown here is derived from an EMBL/GenBank/DDBJ whole genome shotgun (WGS) entry which is preliminary data.</text>
</comment>
<dbReference type="Proteomes" id="UP000565262">
    <property type="component" value="Unassembled WGS sequence"/>
</dbReference>
<gene>
    <name evidence="1" type="ORF">H4O21_22475</name>
</gene>
<organism evidence="1 2">
    <name type="scientific">Oceanospirillum sediminis</name>
    <dbReference type="NCBI Taxonomy" id="2760088"/>
    <lineage>
        <taxon>Bacteria</taxon>
        <taxon>Pseudomonadati</taxon>
        <taxon>Pseudomonadota</taxon>
        <taxon>Gammaproteobacteria</taxon>
        <taxon>Oceanospirillales</taxon>
        <taxon>Oceanospirillaceae</taxon>
        <taxon>Oceanospirillum</taxon>
    </lineage>
</organism>
<evidence type="ECO:0000313" key="2">
    <source>
        <dbReference type="Proteomes" id="UP000565262"/>
    </source>
</evidence>
<protein>
    <submittedName>
        <fullName evidence="1">Uncharacterized protein</fullName>
    </submittedName>
</protein>
<dbReference type="EMBL" id="JACJFM010000052">
    <property type="protein sequence ID" value="MBB1489380.1"/>
    <property type="molecule type" value="Genomic_DNA"/>
</dbReference>
<evidence type="ECO:0000313" key="1">
    <source>
        <dbReference type="EMBL" id="MBB1489380.1"/>
    </source>
</evidence>
<name>A0A839IXG8_9GAMM</name>
<sequence>MSEVTITPAQALASLQTAVGALVGQVQTKFGQIDGSITAQLNASISDLRTQLTGTADVDNDTLGKVAGRIDQLEATVQALDATYATDADLAQKISDINTAWAAADSDVQALLANKIDATAAQALADDSVAAAKTYTDQQLVIALQGLTTAFNNGTATLTAQ</sequence>
<accession>A0A839IXG8</accession>